<dbReference type="Proteomes" id="UP000257039">
    <property type="component" value="Unassembled WGS sequence"/>
</dbReference>
<dbReference type="InterPro" id="IPR013399">
    <property type="entry name" value="CRISPR-assoc_prot_Csy3"/>
</dbReference>
<proteinExistence type="predicted"/>
<accession>A0A4P9VHG2</accession>
<dbReference type="EMBL" id="NDXW01000002">
    <property type="protein sequence ID" value="RDH41849.1"/>
    <property type="molecule type" value="Genomic_DNA"/>
</dbReference>
<gene>
    <name evidence="2" type="primary">csy3</name>
    <name evidence="2" type="ORF">B9G39_25840</name>
    <name evidence="1" type="ORF">B9G39_26700</name>
</gene>
<keyword evidence="3" id="KW-1185">Reference proteome</keyword>
<organism evidence="2 3">
    <name type="scientific">Zooshikella ganghwensis</name>
    <dbReference type="NCBI Taxonomy" id="202772"/>
    <lineage>
        <taxon>Bacteria</taxon>
        <taxon>Pseudomonadati</taxon>
        <taxon>Pseudomonadota</taxon>
        <taxon>Gammaproteobacteria</taxon>
        <taxon>Oceanospirillales</taxon>
        <taxon>Zooshikellaceae</taxon>
        <taxon>Zooshikella</taxon>
    </lineage>
</organism>
<sequence>MQQSLKTAGVLAFQRSLYATDAQFYSVLPHQQEKPVWVIRHGIRGTQNVNKATEKEFSNIQITDTAKLDPTAEKMKVVFDIKFFDLANSLFACAKGKKDKEKDTVKKFRATYDAFLTRAKDSHGLKEVVLRYVRNCTNGRWLWRNLTLASTATITVVKNDETEHGLSFDAVALSRKGFTDYTADELALAELFVANLQGYATDRFRVTALLDFGMPGVQVYPSQLYTSNKPKGFARPLYAVGAEEPVRTVEDVMHFQATRKMGQAALRDDKVANAIRTIDTWYPDYESIQRPIAIEPQGVSLELQERFRIKKASAFEIIQKIDELDPDSPNGMFMIASLIRGGVYSGE</sequence>
<evidence type="ECO:0000313" key="1">
    <source>
        <dbReference type="EMBL" id="RDH41817.1"/>
    </source>
</evidence>
<evidence type="ECO:0000313" key="3">
    <source>
        <dbReference type="Proteomes" id="UP000257039"/>
    </source>
</evidence>
<evidence type="ECO:0000313" key="2">
    <source>
        <dbReference type="EMBL" id="RDH41849.1"/>
    </source>
</evidence>
<reference evidence="2 3" key="1">
    <citation type="submission" date="2017-04" db="EMBL/GenBank/DDBJ databases">
        <title>Draft genome sequence of Zooshikella ganghwensis VG4 isolated from Red Sea sediments.</title>
        <authorList>
            <person name="Rehman Z."/>
            <person name="Alam I."/>
            <person name="Kamau A."/>
            <person name="Bajic V."/>
            <person name="Leiknes T."/>
        </authorList>
    </citation>
    <scope>NUCLEOTIDE SEQUENCE [LARGE SCALE GENOMIC DNA]</scope>
    <source>
        <strain evidence="2 3">VG4</strain>
    </source>
</reference>
<comment type="caution">
    <text evidence="2">The sequence shown here is derived from an EMBL/GenBank/DDBJ whole genome shotgun (WGS) entry which is preliminary data.</text>
</comment>
<protein>
    <submittedName>
        <fullName evidence="2">Type I-F CRISPR-associated protein Csy3</fullName>
    </submittedName>
</protein>
<dbReference type="Pfam" id="PF09615">
    <property type="entry name" value="Cas_Csy3"/>
    <property type="match status" value="1"/>
</dbReference>
<dbReference type="NCBIfam" id="TIGR02566">
    <property type="entry name" value="cas_Csy3"/>
    <property type="match status" value="1"/>
</dbReference>
<name>A0A4P9VHG2_9GAMM</name>
<dbReference type="AlphaFoldDB" id="A0A4P9VHG2"/>
<dbReference type="EMBL" id="NDXW01000003">
    <property type="protein sequence ID" value="RDH41817.1"/>
    <property type="molecule type" value="Genomic_DNA"/>
</dbReference>
<dbReference type="RefSeq" id="WP_094789522.1">
    <property type="nucleotide sequence ID" value="NZ_NDXW01000002.1"/>
</dbReference>